<reference evidence="2" key="1">
    <citation type="submission" date="2018-07" db="EMBL/GenBank/DDBJ databases">
        <title>Annotation of Aphanomyces astaci genome assembly.</title>
        <authorList>
            <person name="Studholme D.J."/>
        </authorList>
    </citation>
    <scope>NUCLEOTIDE SEQUENCE [LARGE SCALE GENOMIC DNA]</scope>
    <source>
        <strain evidence="2">Pc</strain>
    </source>
</reference>
<dbReference type="AlphaFoldDB" id="A0A425DP23"/>
<dbReference type="Proteomes" id="UP000284702">
    <property type="component" value="Unassembled WGS sequence"/>
</dbReference>
<evidence type="ECO:0000313" key="2">
    <source>
        <dbReference type="EMBL" id="RQM31073.1"/>
    </source>
</evidence>
<gene>
    <name evidence="2" type="ORF">B5M09_003846</name>
</gene>
<keyword evidence="3" id="KW-1185">Reference proteome</keyword>
<dbReference type="VEuPathDB" id="FungiDB:H257_11347"/>
<comment type="caution">
    <text evidence="2">The sequence shown here is derived from an EMBL/GenBank/DDBJ whole genome shotgun (WGS) entry which is preliminary data.</text>
</comment>
<evidence type="ECO:0000256" key="1">
    <source>
        <dbReference type="SAM" id="Coils"/>
    </source>
</evidence>
<evidence type="ECO:0000313" key="3">
    <source>
        <dbReference type="Proteomes" id="UP000284702"/>
    </source>
</evidence>
<sequence>MKDDVDERTTYLWNAVHVLERNLKVLEDQIHQTVAFREQRDVLAAKVAKALEECAAQENVPSLQRAFSTYAEATQTLSTDTRELLVVRPEQQAMVELAQIQDWAVVPMKRLLEDRDKSIKTLKKVQRDVDDMLQTNKEREKRQRLVHDQRRRVENVNALVDVHMKRFEFFRVTKLKVSSSIYYVHIPVSINAPMTTMGVESHVRVGAGPTALPLQRHRVLLQSLSNGAADRPDDRVRGLSILTHVHDRNILVGLGLSLVPLPATQAIVTKKRD</sequence>
<accession>A0A425DP23</accession>
<feature type="coiled-coil region" evidence="1">
    <location>
        <begin position="108"/>
        <end position="142"/>
    </location>
</feature>
<name>A0A425DP23_APHAT</name>
<protein>
    <submittedName>
        <fullName evidence="2">Uncharacterized protein</fullName>
    </submittedName>
</protein>
<keyword evidence="1" id="KW-0175">Coiled coil</keyword>
<organism evidence="2 3">
    <name type="scientific">Aphanomyces astaci</name>
    <name type="common">Crayfish plague agent</name>
    <dbReference type="NCBI Taxonomy" id="112090"/>
    <lineage>
        <taxon>Eukaryota</taxon>
        <taxon>Sar</taxon>
        <taxon>Stramenopiles</taxon>
        <taxon>Oomycota</taxon>
        <taxon>Saprolegniomycetes</taxon>
        <taxon>Saprolegniales</taxon>
        <taxon>Verrucalvaceae</taxon>
        <taxon>Aphanomyces</taxon>
    </lineage>
</organism>
<dbReference type="EMBL" id="MZMZ02000266">
    <property type="protein sequence ID" value="RQM31073.1"/>
    <property type="molecule type" value="Genomic_DNA"/>
</dbReference>
<proteinExistence type="predicted"/>